<evidence type="ECO:0000256" key="1">
    <source>
        <dbReference type="SAM" id="Coils"/>
    </source>
</evidence>
<keyword evidence="1" id="KW-0175">Coiled coil</keyword>
<keyword evidence="3" id="KW-1185">Reference proteome</keyword>
<organism evidence="2 3">
    <name type="scientific">Lysinibacillus xylanilyticus</name>
    <dbReference type="NCBI Taxonomy" id="582475"/>
    <lineage>
        <taxon>Bacteria</taxon>
        <taxon>Bacillati</taxon>
        <taxon>Bacillota</taxon>
        <taxon>Bacilli</taxon>
        <taxon>Bacillales</taxon>
        <taxon>Bacillaceae</taxon>
        <taxon>Lysinibacillus</taxon>
    </lineage>
</organism>
<reference evidence="2 3" key="1">
    <citation type="submission" date="2022-05" db="EMBL/GenBank/DDBJ databases">
        <title>Genome Sequencing of Bee-Associated Microbes.</title>
        <authorList>
            <person name="Dunlap C."/>
        </authorList>
    </citation>
    <scope>NUCLEOTIDE SEQUENCE [LARGE SCALE GENOMIC DNA]</scope>
    <source>
        <strain evidence="2 3">NRRL BD-083</strain>
    </source>
</reference>
<accession>A0ABT4EZU1</accession>
<dbReference type="EMBL" id="JAMDLZ010000070">
    <property type="protein sequence ID" value="MCY9550011.1"/>
    <property type="molecule type" value="Genomic_DNA"/>
</dbReference>
<name>A0ABT4EZU1_9BACI</name>
<dbReference type="Proteomes" id="UP001527052">
    <property type="component" value="Unassembled WGS sequence"/>
</dbReference>
<gene>
    <name evidence="2" type="ORF">M5W82_24380</name>
</gene>
<comment type="caution">
    <text evidence="2">The sequence shown here is derived from an EMBL/GenBank/DDBJ whole genome shotgun (WGS) entry which is preliminary data.</text>
</comment>
<evidence type="ECO:0000313" key="2">
    <source>
        <dbReference type="EMBL" id="MCY9550011.1"/>
    </source>
</evidence>
<proteinExistence type="predicted"/>
<evidence type="ECO:0000313" key="3">
    <source>
        <dbReference type="Proteomes" id="UP001527052"/>
    </source>
</evidence>
<sequence>MYRPTQEQFKCINCKHEANADLNAARYIAMDDIEEIIKKQNEVQKQQEEQAKQYEDISA</sequence>
<protein>
    <submittedName>
        <fullName evidence="2">Transposase</fullName>
    </submittedName>
</protein>
<feature type="coiled-coil region" evidence="1">
    <location>
        <begin position="30"/>
        <end position="57"/>
    </location>
</feature>